<dbReference type="SUPFAM" id="SSF56672">
    <property type="entry name" value="DNA/RNA polymerases"/>
    <property type="match status" value="1"/>
</dbReference>
<dbReference type="InterPro" id="IPR032567">
    <property type="entry name" value="RTL1-rel"/>
</dbReference>
<evidence type="ECO:0000313" key="1">
    <source>
        <dbReference type="EMBL" id="KAA3477572.1"/>
    </source>
</evidence>
<dbReference type="Gene3D" id="3.10.10.10">
    <property type="entry name" value="HIV Type 1 Reverse Transcriptase, subunit A, domain 1"/>
    <property type="match status" value="1"/>
</dbReference>
<name>A0A5B6W9L7_9ROSI</name>
<dbReference type="OrthoDB" id="3249394at2759"/>
<proteinExistence type="predicted"/>
<dbReference type="SUPFAM" id="SSF50630">
    <property type="entry name" value="Acid proteases"/>
    <property type="match status" value="1"/>
</dbReference>
<accession>A0A5B6W9L7</accession>
<dbReference type="PANTHER" id="PTHR15503">
    <property type="entry name" value="LDOC1 RELATED"/>
    <property type="match status" value="1"/>
</dbReference>
<dbReference type="Proteomes" id="UP000325315">
    <property type="component" value="Unassembled WGS sequence"/>
</dbReference>
<dbReference type="InterPro" id="IPR043502">
    <property type="entry name" value="DNA/RNA_pol_sf"/>
</dbReference>
<dbReference type="AlphaFoldDB" id="A0A5B6W9L7"/>
<organism evidence="1 2">
    <name type="scientific">Gossypium australe</name>
    <dbReference type="NCBI Taxonomy" id="47621"/>
    <lineage>
        <taxon>Eukaryota</taxon>
        <taxon>Viridiplantae</taxon>
        <taxon>Streptophyta</taxon>
        <taxon>Embryophyta</taxon>
        <taxon>Tracheophyta</taxon>
        <taxon>Spermatophyta</taxon>
        <taxon>Magnoliopsida</taxon>
        <taxon>eudicotyledons</taxon>
        <taxon>Gunneridae</taxon>
        <taxon>Pentapetalae</taxon>
        <taxon>rosids</taxon>
        <taxon>malvids</taxon>
        <taxon>Malvales</taxon>
        <taxon>Malvaceae</taxon>
        <taxon>Malvoideae</taxon>
        <taxon>Gossypium</taxon>
    </lineage>
</organism>
<reference evidence="2" key="1">
    <citation type="journal article" date="2019" name="Plant Biotechnol. J.">
        <title>Genome sequencing of the Australian wild diploid species Gossypium australe highlights disease resistance and delayed gland morphogenesis.</title>
        <authorList>
            <person name="Cai Y."/>
            <person name="Cai X."/>
            <person name="Wang Q."/>
            <person name="Wang P."/>
            <person name="Zhang Y."/>
            <person name="Cai C."/>
            <person name="Xu Y."/>
            <person name="Wang K."/>
            <person name="Zhou Z."/>
            <person name="Wang C."/>
            <person name="Geng S."/>
            <person name="Li B."/>
            <person name="Dong Q."/>
            <person name="Hou Y."/>
            <person name="Wang H."/>
            <person name="Ai P."/>
            <person name="Liu Z."/>
            <person name="Yi F."/>
            <person name="Sun M."/>
            <person name="An G."/>
            <person name="Cheng J."/>
            <person name="Zhang Y."/>
            <person name="Shi Q."/>
            <person name="Xie Y."/>
            <person name="Shi X."/>
            <person name="Chang Y."/>
            <person name="Huang F."/>
            <person name="Chen Y."/>
            <person name="Hong S."/>
            <person name="Mi L."/>
            <person name="Sun Q."/>
            <person name="Zhang L."/>
            <person name="Zhou B."/>
            <person name="Peng R."/>
            <person name="Zhang X."/>
            <person name="Liu F."/>
        </authorList>
    </citation>
    <scope>NUCLEOTIDE SEQUENCE [LARGE SCALE GENOMIC DNA]</scope>
    <source>
        <strain evidence="2">cv. PA1801</strain>
    </source>
</reference>
<evidence type="ECO:0000313" key="2">
    <source>
        <dbReference type="Proteomes" id="UP000325315"/>
    </source>
</evidence>
<dbReference type="InterPro" id="IPR021109">
    <property type="entry name" value="Peptidase_aspartic_dom_sf"/>
</dbReference>
<dbReference type="PANTHER" id="PTHR15503:SF45">
    <property type="entry name" value="RNA-DIRECTED DNA POLYMERASE HOMOLOG"/>
    <property type="match status" value="1"/>
</dbReference>
<sequence>MGQPELGFLMLQSDRNLVPIVRDLIWESTRKELGRVSDVAPGIIRLETVLRGQFRCKLQVRVMCSQGEVVSSHREAVVQPEGEMGLDEVEEHRAERQEDGDVPDVITSTFFIHNVQCVALIDIGSTHSYVAWTVSGTLGIQFELVDREMSVVSPLEQSVIVNKLFRDVPLEVQGVIFPADLMKLPFGEFDLILGMDWLVKHRASLDCAAKHMVLKSSEEEEVIVRGAKRLFIQCNLSIKGQEVGSQRTVKKFPDVFPEELPGLPPNCEVEFGIELLPRTTPVSITPYKMAPKELVELKAKIQELLDRGFI</sequence>
<dbReference type="Gene3D" id="2.40.70.10">
    <property type="entry name" value="Acid Proteases"/>
    <property type="match status" value="1"/>
</dbReference>
<dbReference type="CDD" id="cd00303">
    <property type="entry name" value="retropepsin_like"/>
    <property type="match status" value="1"/>
</dbReference>
<comment type="caution">
    <text evidence="1">The sequence shown here is derived from an EMBL/GenBank/DDBJ whole genome shotgun (WGS) entry which is preliminary data.</text>
</comment>
<gene>
    <name evidence="1" type="ORF">EPI10_011451</name>
</gene>
<keyword evidence="2" id="KW-1185">Reference proteome</keyword>
<dbReference type="EMBL" id="SMMG02000004">
    <property type="protein sequence ID" value="KAA3477572.1"/>
    <property type="molecule type" value="Genomic_DNA"/>
</dbReference>
<dbReference type="Pfam" id="PF08284">
    <property type="entry name" value="RVP_2"/>
    <property type="match status" value="1"/>
</dbReference>
<protein>
    <submittedName>
        <fullName evidence="1">DNA/RNA polymerases superfamily protein</fullName>
    </submittedName>
</protein>